<organism evidence="2 3">
    <name type="scientific">Panicum miliaceum</name>
    <name type="common">Proso millet</name>
    <name type="synonym">Broomcorn millet</name>
    <dbReference type="NCBI Taxonomy" id="4540"/>
    <lineage>
        <taxon>Eukaryota</taxon>
        <taxon>Viridiplantae</taxon>
        <taxon>Streptophyta</taxon>
        <taxon>Embryophyta</taxon>
        <taxon>Tracheophyta</taxon>
        <taxon>Spermatophyta</taxon>
        <taxon>Magnoliopsida</taxon>
        <taxon>Liliopsida</taxon>
        <taxon>Poales</taxon>
        <taxon>Poaceae</taxon>
        <taxon>PACMAD clade</taxon>
        <taxon>Panicoideae</taxon>
        <taxon>Panicodae</taxon>
        <taxon>Paniceae</taxon>
        <taxon>Panicinae</taxon>
        <taxon>Panicum</taxon>
        <taxon>Panicum sect. Panicum</taxon>
    </lineage>
</organism>
<dbReference type="STRING" id="4540.A0A3L6SBR3"/>
<dbReference type="Proteomes" id="UP000275267">
    <property type="component" value="Unassembled WGS sequence"/>
</dbReference>
<reference evidence="3" key="1">
    <citation type="journal article" date="2019" name="Nat. Commun.">
        <title>The genome of broomcorn millet.</title>
        <authorList>
            <person name="Zou C."/>
            <person name="Miki D."/>
            <person name="Li D."/>
            <person name="Tang Q."/>
            <person name="Xiao L."/>
            <person name="Rajput S."/>
            <person name="Deng P."/>
            <person name="Jia W."/>
            <person name="Huang R."/>
            <person name="Zhang M."/>
            <person name="Sun Y."/>
            <person name="Hu J."/>
            <person name="Fu X."/>
            <person name="Schnable P.S."/>
            <person name="Li F."/>
            <person name="Zhang H."/>
            <person name="Feng B."/>
            <person name="Zhu X."/>
            <person name="Liu R."/>
            <person name="Schnable J.C."/>
            <person name="Zhu J.-K."/>
            <person name="Zhang H."/>
        </authorList>
    </citation>
    <scope>NUCLEOTIDE SEQUENCE [LARGE SCALE GENOMIC DNA]</scope>
</reference>
<protein>
    <submittedName>
        <fullName evidence="2">E3 ubiquitin-protein ligase ATL6-like</fullName>
    </submittedName>
</protein>
<evidence type="ECO:0000313" key="3">
    <source>
        <dbReference type="Proteomes" id="UP000275267"/>
    </source>
</evidence>
<accession>A0A3L6SBR3</accession>
<comment type="caution">
    <text evidence="2">The sequence shown here is derived from an EMBL/GenBank/DDBJ whole genome shotgun (WGS) entry which is preliminary data.</text>
</comment>
<sequence length="138" mass="14187">MLGRRVREVVAAGNLRRSASVQTGGDGSARRGFLGARAGRSGRLGNSGRWPNMSMLARTCSARLPAGGSVRRGEADAPAKGAKVAGDGKAVEQCDGGACPHGVAVTSFFGGKSEWVTGCSFGSLQSWSRSRTSVSIRC</sequence>
<feature type="compositionally biased region" description="Low complexity" evidence="1">
    <location>
        <begin position="30"/>
        <end position="48"/>
    </location>
</feature>
<evidence type="ECO:0000256" key="1">
    <source>
        <dbReference type="SAM" id="MobiDB-lite"/>
    </source>
</evidence>
<dbReference type="EMBL" id="PQIB02000005">
    <property type="protein sequence ID" value="RLN17743.1"/>
    <property type="molecule type" value="Genomic_DNA"/>
</dbReference>
<gene>
    <name evidence="2" type="ORF">C2845_PM02G26200</name>
</gene>
<evidence type="ECO:0000313" key="2">
    <source>
        <dbReference type="EMBL" id="RLN17743.1"/>
    </source>
</evidence>
<proteinExistence type="predicted"/>
<name>A0A3L6SBR3_PANMI</name>
<dbReference type="AlphaFoldDB" id="A0A3L6SBR3"/>
<keyword evidence="3" id="KW-1185">Reference proteome</keyword>
<feature type="region of interest" description="Disordered" evidence="1">
    <location>
        <begin position="19"/>
        <end position="48"/>
    </location>
</feature>